<keyword evidence="3" id="KW-1185">Reference proteome</keyword>
<sequence>MLQLEVPVSARILMMSGCGVLGIMMFFNCYRFLNLSAERRWIKTGWETLIWSTQEVQKKRMNQYVEVMMEYGEQEKIPWIQKWDQYFVQSQIKKKLPFLNSQLYGLLLISAAAGGFLILIMIIQKSGGKAAWTLLWPGAVLFAGSYGLKVLRLRKLNQTERELLPFLNLVDNFSRSEQDLFRILERTGRYLKEPLRSAVIACSRQAVMTGNRYDAVWELIYQIQHPKFQEIIRNLEICSRNEANYSEVLRDMRQSLQHYIAARREEKEISKEGRIQTAFILLMGVVMMGMLTAMTRISMRDILKYAPGRIIVLCWCMVLLFMIWNTCLKDQERSGG</sequence>
<evidence type="ECO:0000256" key="1">
    <source>
        <dbReference type="SAM" id="Phobius"/>
    </source>
</evidence>
<comment type="caution">
    <text evidence="2">The sequence shown here is derived from an EMBL/GenBank/DDBJ whole genome shotgun (WGS) entry which is preliminary data.</text>
</comment>
<feature type="transmembrane region" description="Helical" evidence="1">
    <location>
        <begin position="103"/>
        <end position="124"/>
    </location>
</feature>
<evidence type="ECO:0000313" key="2">
    <source>
        <dbReference type="EMBL" id="MCU6763049.1"/>
    </source>
</evidence>
<gene>
    <name evidence="2" type="ORF">OCV88_12050</name>
</gene>
<organism evidence="2 3">
    <name type="scientific">Brotonthovivens ammoniilytica</name>
    <dbReference type="NCBI Taxonomy" id="2981725"/>
    <lineage>
        <taxon>Bacteria</taxon>
        <taxon>Bacillati</taxon>
        <taxon>Bacillota</taxon>
        <taxon>Clostridia</taxon>
        <taxon>Lachnospirales</taxon>
        <taxon>Lachnospiraceae</taxon>
        <taxon>Brotonthovivens</taxon>
    </lineage>
</organism>
<protein>
    <submittedName>
        <fullName evidence="2">Type II secretion system F family protein</fullName>
    </submittedName>
</protein>
<name>A0ABT2TNL1_9FIRM</name>
<keyword evidence="1" id="KW-0472">Membrane</keyword>
<proteinExistence type="predicted"/>
<keyword evidence="1" id="KW-1133">Transmembrane helix</keyword>
<keyword evidence="1" id="KW-0812">Transmembrane</keyword>
<feature type="transmembrane region" description="Helical" evidence="1">
    <location>
        <begin position="305"/>
        <end position="324"/>
    </location>
</feature>
<reference evidence="2 3" key="1">
    <citation type="journal article" date="2021" name="ISME Commun">
        <title>Automated analysis of genomic sequences facilitates high-throughput and comprehensive description of bacteria.</title>
        <authorList>
            <person name="Hitch T.C.A."/>
        </authorList>
    </citation>
    <scope>NUCLEOTIDE SEQUENCE [LARGE SCALE GENOMIC DNA]</scope>
    <source>
        <strain evidence="2 3">Sanger_109</strain>
    </source>
</reference>
<feature type="transmembrane region" description="Helical" evidence="1">
    <location>
        <begin position="277"/>
        <end position="299"/>
    </location>
</feature>
<dbReference type="Proteomes" id="UP001652442">
    <property type="component" value="Unassembled WGS sequence"/>
</dbReference>
<feature type="transmembrane region" description="Helical" evidence="1">
    <location>
        <begin position="12"/>
        <end position="33"/>
    </location>
</feature>
<dbReference type="EMBL" id="JAOQJQ010000005">
    <property type="protein sequence ID" value="MCU6763049.1"/>
    <property type="molecule type" value="Genomic_DNA"/>
</dbReference>
<dbReference type="RefSeq" id="WP_158425705.1">
    <property type="nucleotide sequence ID" value="NZ_JAOQJQ010000005.1"/>
</dbReference>
<accession>A0ABT2TNL1</accession>
<evidence type="ECO:0000313" key="3">
    <source>
        <dbReference type="Proteomes" id="UP001652442"/>
    </source>
</evidence>
<feature type="transmembrane region" description="Helical" evidence="1">
    <location>
        <begin position="130"/>
        <end position="151"/>
    </location>
</feature>